<feature type="compositionally biased region" description="Polar residues" evidence="6">
    <location>
        <begin position="361"/>
        <end position="372"/>
    </location>
</feature>
<keyword evidence="3" id="KW-0238">DNA-binding</keyword>
<dbReference type="GO" id="GO:0046983">
    <property type="term" value="F:protein dimerization activity"/>
    <property type="evidence" value="ECO:0007669"/>
    <property type="project" value="InterPro"/>
</dbReference>
<keyword evidence="7" id="KW-0472">Membrane</keyword>
<dbReference type="EnsemblFungi" id="MVLG_04325T0">
    <property type="protein sequence ID" value="MVLG_04325T0"/>
    <property type="gene ID" value="MVLG_04325"/>
</dbReference>
<dbReference type="GO" id="GO:0000981">
    <property type="term" value="F:DNA-binding transcription factor activity, RNA polymerase II-specific"/>
    <property type="evidence" value="ECO:0007669"/>
    <property type="project" value="TreeGrafter"/>
</dbReference>
<dbReference type="PANTHER" id="PTHR15741:SF27">
    <property type="entry name" value="TRANSCRIPTION FACTOR AP-4"/>
    <property type="match status" value="1"/>
</dbReference>
<dbReference type="GO" id="GO:0000978">
    <property type="term" value="F:RNA polymerase II cis-regulatory region sequence-specific DNA binding"/>
    <property type="evidence" value="ECO:0007669"/>
    <property type="project" value="TreeGrafter"/>
</dbReference>
<evidence type="ECO:0000256" key="5">
    <source>
        <dbReference type="ARBA" id="ARBA00023242"/>
    </source>
</evidence>
<dbReference type="Proteomes" id="UP000017200">
    <property type="component" value="Unassembled WGS sequence"/>
</dbReference>
<evidence type="ECO:0008006" key="11">
    <source>
        <dbReference type="Google" id="ProtNLM"/>
    </source>
</evidence>
<feature type="compositionally biased region" description="Low complexity" evidence="6">
    <location>
        <begin position="391"/>
        <end position="401"/>
    </location>
</feature>
<reference evidence="10" key="1">
    <citation type="submission" date="2010-11" db="EMBL/GenBank/DDBJ databases">
        <title>The genome sequence of Microbotryum violaceum strain p1A1 Lamole.</title>
        <authorList>
            <person name="Cuomo C."/>
            <person name="Perlin M."/>
            <person name="Young S.K."/>
            <person name="Zeng Q."/>
            <person name="Gargeya S."/>
            <person name="Alvarado L."/>
            <person name="Berlin A."/>
            <person name="Chapman S.B."/>
            <person name="Chen Z."/>
            <person name="Freedman E."/>
            <person name="Gellesch M."/>
            <person name="Goldberg J."/>
            <person name="Griggs A."/>
            <person name="Gujja S."/>
            <person name="Heilman E."/>
            <person name="Heiman D."/>
            <person name="Howarth C."/>
            <person name="Mehta T."/>
            <person name="Neiman D."/>
            <person name="Pearson M."/>
            <person name="Roberts A."/>
            <person name="Saif S."/>
            <person name="Shea T."/>
            <person name="Shenoy N."/>
            <person name="Sisk P."/>
            <person name="Stolte C."/>
            <person name="Sykes S."/>
            <person name="White J."/>
            <person name="Yandava C."/>
            <person name="Haas B."/>
            <person name="Nusbaum C."/>
            <person name="Birren B."/>
        </authorList>
    </citation>
    <scope>NUCLEOTIDE SEQUENCE [LARGE SCALE GENOMIC DNA]</scope>
    <source>
        <strain evidence="10">p1A1 Lamole</strain>
    </source>
</reference>
<evidence type="ECO:0000256" key="3">
    <source>
        <dbReference type="ARBA" id="ARBA00023125"/>
    </source>
</evidence>
<comment type="subcellular location">
    <subcellularLocation>
        <location evidence="1">Nucleus</location>
    </subcellularLocation>
</comment>
<dbReference type="STRING" id="683840.U5HAV9"/>
<keyword evidence="2" id="KW-0805">Transcription regulation</keyword>
<evidence type="ECO:0000313" key="8">
    <source>
        <dbReference type="EMBL" id="KDE05293.1"/>
    </source>
</evidence>
<name>U5HAV9_USTV1</name>
<protein>
    <recommendedName>
        <fullName evidence="11">BHLH domain-containing protein</fullName>
    </recommendedName>
</protein>
<reference evidence="8" key="2">
    <citation type="submission" date="2010-11" db="EMBL/GenBank/DDBJ databases">
        <authorList>
            <consortium name="The Broad Institute Genome Sequencing Platform"/>
            <person name="Earl A."/>
            <person name="Ward D."/>
            <person name="Feldgarden M."/>
            <person name="Gevers D."/>
            <person name="Butler R."/>
            <person name="Young S.K."/>
            <person name="Zeng Q."/>
            <person name="Gargeya S."/>
            <person name="Fitzgerald M."/>
            <person name="Haas B."/>
            <person name="Abouelleil A."/>
            <person name="Alvarado L."/>
            <person name="Arachchi H.M."/>
            <person name="Berlin A."/>
            <person name="Brown A."/>
            <person name="Chapman S.B."/>
            <person name="Chen Z."/>
            <person name="Dunbar C."/>
            <person name="Freedman E."/>
            <person name="Gearin G."/>
            <person name="Gellesch M."/>
            <person name="Goldberg J."/>
            <person name="Griggs A."/>
            <person name="Gujja S."/>
            <person name="Heilman E."/>
            <person name="Heiman D."/>
            <person name="Howarth C."/>
            <person name="Larson L."/>
            <person name="Lui A."/>
            <person name="MacDonald P.J.P."/>
            <person name="Mehta T."/>
            <person name="Montmayeur A."/>
            <person name="Murphy C."/>
            <person name="Neiman D."/>
            <person name="Pearson M."/>
            <person name="Priest M."/>
            <person name="Roberts A."/>
            <person name="Saif S."/>
            <person name="Shea T."/>
            <person name="Shenoy N."/>
            <person name="Sisk P."/>
            <person name="Stolte C."/>
            <person name="Sykes S."/>
            <person name="White J."/>
            <person name="Yandava C."/>
            <person name="Wortman J."/>
            <person name="Nusbaum C."/>
            <person name="Birren B."/>
        </authorList>
    </citation>
    <scope>NUCLEOTIDE SEQUENCE</scope>
    <source>
        <strain evidence="8">P1A1 Lamole</strain>
    </source>
</reference>
<dbReference type="HOGENOM" id="CLU_451437_0_0_1"/>
<feature type="region of interest" description="Disordered" evidence="6">
    <location>
        <begin position="459"/>
        <end position="500"/>
    </location>
</feature>
<evidence type="ECO:0000256" key="4">
    <source>
        <dbReference type="ARBA" id="ARBA00023163"/>
    </source>
</evidence>
<keyword evidence="7" id="KW-0812">Transmembrane</keyword>
<feature type="compositionally biased region" description="Polar residues" evidence="6">
    <location>
        <begin position="468"/>
        <end position="480"/>
    </location>
</feature>
<evidence type="ECO:0000313" key="9">
    <source>
        <dbReference type="EnsemblFungi" id="MVLG_04325T0"/>
    </source>
</evidence>
<feature type="compositionally biased region" description="Low complexity" evidence="6">
    <location>
        <begin position="337"/>
        <end position="351"/>
    </location>
</feature>
<dbReference type="EMBL" id="GL541689">
    <property type="protein sequence ID" value="KDE05293.1"/>
    <property type="molecule type" value="Genomic_DNA"/>
</dbReference>
<feature type="compositionally biased region" description="Gly residues" evidence="6">
    <location>
        <begin position="481"/>
        <end position="492"/>
    </location>
</feature>
<feature type="compositionally biased region" description="Polar residues" evidence="6">
    <location>
        <begin position="291"/>
        <end position="308"/>
    </location>
</feature>
<gene>
    <name evidence="8" type="ORF">MVLG_04325</name>
</gene>
<dbReference type="GO" id="GO:0005634">
    <property type="term" value="C:nucleus"/>
    <property type="evidence" value="ECO:0007669"/>
    <property type="project" value="UniProtKB-SubCell"/>
</dbReference>
<feature type="transmembrane region" description="Helical" evidence="7">
    <location>
        <begin position="579"/>
        <end position="598"/>
    </location>
</feature>
<keyword evidence="7" id="KW-1133">Transmembrane helix</keyword>
<evidence type="ECO:0000256" key="7">
    <source>
        <dbReference type="SAM" id="Phobius"/>
    </source>
</evidence>
<dbReference type="InParanoid" id="U5HAV9"/>
<evidence type="ECO:0000256" key="1">
    <source>
        <dbReference type="ARBA" id="ARBA00004123"/>
    </source>
</evidence>
<dbReference type="InterPro" id="IPR052207">
    <property type="entry name" value="Max-like/E-box_TFs"/>
</dbReference>
<feature type="compositionally biased region" description="Polar residues" evidence="6">
    <location>
        <begin position="74"/>
        <end position="86"/>
    </location>
</feature>
<keyword evidence="5" id="KW-0539">Nucleus</keyword>
<feature type="region of interest" description="Disordered" evidence="6">
    <location>
        <begin position="57"/>
        <end position="91"/>
    </location>
</feature>
<sequence>MAAILSPEDSKEFSFFLDTVDHDLPHASTSSTHHLPQAYSTFTTRPRLATNSEFLFPNPTLIPPPPQTIMNPPESQNQSQSYSDQIPPSFPSHAAELLDQEKLARMAQQTRELADWMRSRSAASVKEFTASKPSASSMPDFASAAKYAPQAGPSSHFYAVEAEARRTRQASSEIRQEQSPNKRGRVILTSTPLMDMPNATERNMPSSSSNDDLARLKAAEEKAQFTQRYTAGRMPVPTLMETSTATTVPIPLDLLPISNAPVNGFTTKMMLQTSPMTMRPVHLAEKLHQPVASTSSSQVIAQPPSASRPTKRKTPTTSVNSSTKFCASPHRNGPRASTSTTILGSLSSTDSESPNPGPALTPSNIPFPSSNVPYPKLTPRRLLKAPPVPPSSTSSASLTASNGGKPGLLTAEQKKANHIASEQKRRAAIRHGYETLCVIVPSLRAAIEEFDERVKKLSAVKKGAAVPTNDSKTPSSSKTEGGSGPLSGGIEIGGEKIDGRAGPKSEAVVLGKTVDHLRDVLRERKELLERMANLYAVAGEGESRSKRGRGCGMNFGLRNLELRGKAFFSRDLSMDNLTGSYIALACATLFLRSIWFLLSFHSSLH</sequence>
<evidence type="ECO:0000313" key="10">
    <source>
        <dbReference type="Proteomes" id="UP000017200"/>
    </source>
</evidence>
<accession>U5HAV9</accession>
<dbReference type="Gene3D" id="4.10.280.10">
    <property type="entry name" value="Helix-loop-helix DNA-binding domain"/>
    <property type="match status" value="1"/>
</dbReference>
<dbReference type="SUPFAM" id="SSF47459">
    <property type="entry name" value="HLH, helix-loop-helix DNA-binding domain"/>
    <property type="match status" value="1"/>
</dbReference>
<proteinExistence type="predicted"/>
<dbReference type="OrthoDB" id="2537312at2759"/>
<dbReference type="EMBL" id="AEIJ01000422">
    <property type="status" value="NOT_ANNOTATED_CDS"/>
    <property type="molecule type" value="Genomic_DNA"/>
</dbReference>
<feature type="region of interest" description="Disordered" evidence="6">
    <location>
        <begin position="288"/>
        <end position="408"/>
    </location>
</feature>
<evidence type="ECO:0000256" key="2">
    <source>
        <dbReference type="ARBA" id="ARBA00023015"/>
    </source>
</evidence>
<keyword evidence="10" id="KW-1185">Reference proteome</keyword>
<dbReference type="PANTHER" id="PTHR15741">
    <property type="entry name" value="BASIC HELIX-LOOP-HELIX ZIP TRANSCRIPTION FACTOR"/>
    <property type="match status" value="1"/>
</dbReference>
<dbReference type="AlphaFoldDB" id="U5HAV9"/>
<keyword evidence="4" id="KW-0804">Transcription</keyword>
<reference evidence="8 10" key="3">
    <citation type="journal article" date="2015" name="BMC Genomics">
        <title>Sex and parasites: genomic and transcriptomic analysis of Microbotryum lychnidis-dioicae, the biotrophic and plant-castrating anther smut fungus.</title>
        <authorList>
            <person name="Perlin M.H."/>
            <person name="Amselem J."/>
            <person name="Fontanillas E."/>
            <person name="Toh S.S."/>
            <person name="Chen Z."/>
            <person name="Goldberg J."/>
            <person name="Duplessis S."/>
            <person name="Henrissat B."/>
            <person name="Young S."/>
            <person name="Zeng Q."/>
            <person name="Aguileta G."/>
            <person name="Petit E."/>
            <person name="Badouin H."/>
            <person name="Andrews J."/>
            <person name="Razeeq D."/>
            <person name="Gabaldon T."/>
            <person name="Quesneville H."/>
            <person name="Giraud T."/>
            <person name="Hood M.E."/>
            <person name="Schultz D.J."/>
            <person name="Cuomo C.A."/>
        </authorList>
    </citation>
    <scope>NUCLEOTIDE SEQUENCE [LARGE SCALE GENOMIC DNA]</scope>
    <source>
        <strain evidence="8">P1A1 Lamole</strain>
        <strain evidence="10">p1A1 Lamole</strain>
    </source>
</reference>
<dbReference type="InterPro" id="IPR036638">
    <property type="entry name" value="HLH_DNA-bd_sf"/>
</dbReference>
<reference evidence="9" key="4">
    <citation type="submission" date="2015-06" db="UniProtKB">
        <authorList>
            <consortium name="EnsemblFungi"/>
        </authorList>
    </citation>
    <scope>IDENTIFICATION</scope>
</reference>
<evidence type="ECO:0000256" key="6">
    <source>
        <dbReference type="SAM" id="MobiDB-lite"/>
    </source>
</evidence>
<organism evidence="8">
    <name type="scientific">Microbotryum lychnidis-dioicae (strain p1A1 Lamole / MvSl-1064)</name>
    <name type="common">Anther smut fungus</name>
    <dbReference type="NCBI Taxonomy" id="683840"/>
    <lineage>
        <taxon>Eukaryota</taxon>
        <taxon>Fungi</taxon>
        <taxon>Dikarya</taxon>
        <taxon>Basidiomycota</taxon>
        <taxon>Pucciniomycotina</taxon>
        <taxon>Microbotryomycetes</taxon>
        <taxon>Microbotryales</taxon>
        <taxon>Microbotryaceae</taxon>
        <taxon>Microbotryum</taxon>
    </lineage>
</organism>
<feature type="compositionally biased region" description="Polar residues" evidence="6">
    <location>
        <begin position="315"/>
        <end position="325"/>
    </location>
</feature>